<comment type="caution">
    <text evidence="4">The sequence shown here is derived from an EMBL/GenBank/DDBJ whole genome shotgun (WGS) entry which is preliminary data.</text>
</comment>
<dbReference type="RefSeq" id="WP_345277643.1">
    <property type="nucleotide sequence ID" value="NZ_BAABJW010000004.1"/>
</dbReference>
<proteinExistence type="predicted"/>
<dbReference type="Pfam" id="PF00583">
    <property type="entry name" value="Acetyltransf_1"/>
    <property type="match status" value="1"/>
</dbReference>
<name>A0ABP9CSF1_9FLAO</name>
<organism evidence="4 5">
    <name type="scientific">Litoribaculum gwangyangense</name>
    <dbReference type="NCBI Taxonomy" id="1130722"/>
    <lineage>
        <taxon>Bacteria</taxon>
        <taxon>Pseudomonadati</taxon>
        <taxon>Bacteroidota</taxon>
        <taxon>Flavobacteriia</taxon>
        <taxon>Flavobacteriales</taxon>
        <taxon>Flavobacteriaceae</taxon>
        <taxon>Litoribaculum</taxon>
    </lineage>
</organism>
<dbReference type="PROSITE" id="PS51186">
    <property type="entry name" value="GNAT"/>
    <property type="match status" value="1"/>
</dbReference>
<dbReference type="PANTHER" id="PTHR43877:SF2">
    <property type="entry name" value="AMINOALKYLPHOSPHONATE N-ACETYLTRANSFERASE-RELATED"/>
    <property type="match status" value="1"/>
</dbReference>
<dbReference type="PANTHER" id="PTHR43877">
    <property type="entry name" value="AMINOALKYLPHOSPHONATE N-ACETYLTRANSFERASE-RELATED-RELATED"/>
    <property type="match status" value="1"/>
</dbReference>
<dbReference type="InterPro" id="IPR016181">
    <property type="entry name" value="Acyl_CoA_acyltransferase"/>
</dbReference>
<evidence type="ECO:0000313" key="5">
    <source>
        <dbReference type="Proteomes" id="UP001501433"/>
    </source>
</evidence>
<evidence type="ECO:0000313" key="4">
    <source>
        <dbReference type="EMBL" id="GAA4816795.1"/>
    </source>
</evidence>
<keyword evidence="1" id="KW-0808">Transferase</keyword>
<dbReference type="SUPFAM" id="SSF55729">
    <property type="entry name" value="Acyl-CoA N-acyltransferases (Nat)"/>
    <property type="match status" value="1"/>
</dbReference>
<keyword evidence="5" id="KW-1185">Reference proteome</keyword>
<evidence type="ECO:0000259" key="3">
    <source>
        <dbReference type="PROSITE" id="PS51186"/>
    </source>
</evidence>
<dbReference type="InterPro" id="IPR050832">
    <property type="entry name" value="Bact_Acetyltransf"/>
</dbReference>
<accession>A0ABP9CSF1</accession>
<sequence length="151" mass="17703">MIKIIRANSENIDFVYLVKQLDEYLTIIDEDEHDFYNLYNNIDVLKHTIIAYLNNKPVGCGAFKKFDKNCVEIKRMFTSPEARSMGIASKILKELEVWAKEIGYNSTILETGKRQIEAVNFYKKNHYQVIPNFGQYKNMDNSLCFKKCLIK</sequence>
<dbReference type="Proteomes" id="UP001501433">
    <property type="component" value="Unassembled WGS sequence"/>
</dbReference>
<feature type="domain" description="N-acetyltransferase" evidence="3">
    <location>
        <begin position="3"/>
        <end position="150"/>
    </location>
</feature>
<evidence type="ECO:0000256" key="2">
    <source>
        <dbReference type="ARBA" id="ARBA00023315"/>
    </source>
</evidence>
<keyword evidence="2" id="KW-0012">Acyltransferase</keyword>
<dbReference type="CDD" id="cd04301">
    <property type="entry name" value="NAT_SF"/>
    <property type="match status" value="1"/>
</dbReference>
<reference evidence="5" key="1">
    <citation type="journal article" date="2019" name="Int. J. Syst. Evol. Microbiol.">
        <title>The Global Catalogue of Microorganisms (GCM) 10K type strain sequencing project: providing services to taxonomists for standard genome sequencing and annotation.</title>
        <authorList>
            <consortium name="The Broad Institute Genomics Platform"/>
            <consortium name="The Broad Institute Genome Sequencing Center for Infectious Disease"/>
            <person name="Wu L."/>
            <person name="Ma J."/>
        </authorList>
    </citation>
    <scope>NUCLEOTIDE SEQUENCE [LARGE SCALE GENOMIC DNA]</scope>
    <source>
        <strain evidence="5">JCM 18325</strain>
    </source>
</reference>
<dbReference type="InterPro" id="IPR000182">
    <property type="entry name" value="GNAT_dom"/>
</dbReference>
<evidence type="ECO:0000256" key="1">
    <source>
        <dbReference type="ARBA" id="ARBA00022679"/>
    </source>
</evidence>
<protein>
    <recommendedName>
        <fullName evidence="3">N-acetyltransferase domain-containing protein</fullName>
    </recommendedName>
</protein>
<gene>
    <name evidence="4" type="ORF">GCM10023330_26700</name>
</gene>
<dbReference type="Gene3D" id="3.40.630.30">
    <property type="match status" value="1"/>
</dbReference>
<dbReference type="EMBL" id="BAABJW010000004">
    <property type="protein sequence ID" value="GAA4816795.1"/>
    <property type="molecule type" value="Genomic_DNA"/>
</dbReference>